<proteinExistence type="predicted"/>
<dbReference type="KEGG" id="tet:TTHERM_00129980"/>
<dbReference type="RefSeq" id="XP_001016466.2">
    <property type="nucleotide sequence ID" value="XM_001016466.2"/>
</dbReference>
<dbReference type="AlphaFoldDB" id="I7M1F4"/>
<dbReference type="Proteomes" id="UP000009168">
    <property type="component" value="Unassembled WGS sequence"/>
</dbReference>
<protein>
    <submittedName>
        <fullName evidence="3">Transmembrane protein, putative</fullName>
    </submittedName>
</protein>
<evidence type="ECO:0000313" key="4">
    <source>
        <dbReference type="Proteomes" id="UP000009168"/>
    </source>
</evidence>
<gene>
    <name evidence="3" type="ORF">TTHERM_00129980</name>
</gene>
<feature type="chain" id="PRO_5003711957" evidence="2">
    <location>
        <begin position="23"/>
        <end position="421"/>
    </location>
</feature>
<feature type="signal peptide" evidence="2">
    <location>
        <begin position="1"/>
        <end position="22"/>
    </location>
</feature>
<evidence type="ECO:0000256" key="2">
    <source>
        <dbReference type="SAM" id="SignalP"/>
    </source>
</evidence>
<feature type="transmembrane region" description="Helical" evidence="1">
    <location>
        <begin position="379"/>
        <end position="402"/>
    </location>
</feature>
<dbReference type="SUPFAM" id="SSF50630">
    <property type="entry name" value="Acid proteases"/>
    <property type="match status" value="1"/>
</dbReference>
<dbReference type="GeneID" id="7829988"/>
<dbReference type="InParanoid" id="I7M1F4"/>
<keyword evidence="2" id="KW-0732">Signal</keyword>
<keyword evidence="1" id="KW-1133">Transmembrane helix</keyword>
<keyword evidence="1" id="KW-0472">Membrane</keyword>
<dbReference type="EMBL" id="GG662699">
    <property type="protein sequence ID" value="EAR96221.2"/>
    <property type="molecule type" value="Genomic_DNA"/>
</dbReference>
<name>I7M1F4_TETTS</name>
<accession>I7M1F4</accession>
<dbReference type="Gene3D" id="2.40.70.10">
    <property type="entry name" value="Acid Proteases"/>
    <property type="match status" value="1"/>
</dbReference>
<sequence>MYQLQNKLIMLILLLFVSAAIGEQILLLQTTDNDFKLSVQIGTPPLDQYLIVKIGDDEYSFLGQYIFDSSIQVYDISFYQSYLKGLQLYNMKKSSSADINPQIIKQTSSNTYSQAYVQGNIVTDVLQVGNTKFKYTFLSVSKEQYLFNTQLNGVIRLNRFQGNIFDQMYSQNVIKTRDYLISLELSFINEDDYEQLKKLSLRYDLDQWSDNYKYPSNLMIQGDVFAIKAYGVYLNGEDVTDLLKIRTINFDVLYEQIMIPSDLYAIITRDSAVNNIINQGSIYFCQDCKCSEIDKLPKIKVVTQEYVFEITPELYTYYSYDYRSFEKYSCKVKLGSSSQFQFTQQLLSVLKVSIMYQKEISSLKFIGAQTTSHMSINTIIIVLSLFNGSSLVIIVLFTIQFLKKYSSIKLEFYYQRKHKIM</sequence>
<keyword evidence="4" id="KW-1185">Reference proteome</keyword>
<keyword evidence="1 3" id="KW-0812">Transmembrane</keyword>
<evidence type="ECO:0000256" key="1">
    <source>
        <dbReference type="SAM" id="Phobius"/>
    </source>
</evidence>
<evidence type="ECO:0000313" key="3">
    <source>
        <dbReference type="EMBL" id="EAR96221.2"/>
    </source>
</evidence>
<reference evidence="4" key="1">
    <citation type="journal article" date="2006" name="PLoS Biol.">
        <title>Macronuclear genome sequence of the ciliate Tetrahymena thermophila, a model eukaryote.</title>
        <authorList>
            <person name="Eisen J.A."/>
            <person name="Coyne R.S."/>
            <person name="Wu M."/>
            <person name="Wu D."/>
            <person name="Thiagarajan M."/>
            <person name="Wortman J.R."/>
            <person name="Badger J.H."/>
            <person name="Ren Q."/>
            <person name="Amedeo P."/>
            <person name="Jones K.M."/>
            <person name="Tallon L.J."/>
            <person name="Delcher A.L."/>
            <person name="Salzberg S.L."/>
            <person name="Silva J.C."/>
            <person name="Haas B.J."/>
            <person name="Majoros W.H."/>
            <person name="Farzad M."/>
            <person name="Carlton J.M."/>
            <person name="Smith R.K. Jr."/>
            <person name="Garg J."/>
            <person name="Pearlman R.E."/>
            <person name="Karrer K.M."/>
            <person name="Sun L."/>
            <person name="Manning G."/>
            <person name="Elde N.C."/>
            <person name="Turkewitz A.P."/>
            <person name="Asai D.J."/>
            <person name="Wilkes D.E."/>
            <person name="Wang Y."/>
            <person name="Cai H."/>
            <person name="Collins K."/>
            <person name="Stewart B.A."/>
            <person name="Lee S.R."/>
            <person name="Wilamowska K."/>
            <person name="Weinberg Z."/>
            <person name="Ruzzo W.L."/>
            <person name="Wloga D."/>
            <person name="Gaertig J."/>
            <person name="Frankel J."/>
            <person name="Tsao C.-C."/>
            <person name="Gorovsky M.A."/>
            <person name="Keeling P.J."/>
            <person name="Waller R.F."/>
            <person name="Patron N.J."/>
            <person name="Cherry J.M."/>
            <person name="Stover N.A."/>
            <person name="Krieger C.J."/>
            <person name="del Toro C."/>
            <person name="Ryder H.F."/>
            <person name="Williamson S.C."/>
            <person name="Barbeau R.A."/>
            <person name="Hamilton E.P."/>
            <person name="Orias E."/>
        </authorList>
    </citation>
    <scope>NUCLEOTIDE SEQUENCE [LARGE SCALE GENOMIC DNA]</scope>
    <source>
        <strain evidence="4">SB210</strain>
    </source>
</reference>
<dbReference type="InterPro" id="IPR021109">
    <property type="entry name" value="Peptidase_aspartic_dom_sf"/>
</dbReference>
<organism evidence="3 4">
    <name type="scientific">Tetrahymena thermophila (strain SB210)</name>
    <dbReference type="NCBI Taxonomy" id="312017"/>
    <lineage>
        <taxon>Eukaryota</taxon>
        <taxon>Sar</taxon>
        <taxon>Alveolata</taxon>
        <taxon>Ciliophora</taxon>
        <taxon>Intramacronucleata</taxon>
        <taxon>Oligohymenophorea</taxon>
        <taxon>Hymenostomatida</taxon>
        <taxon>Tetrahymenina</taxon>
        <taxon>Tetrahymenidae</taxon>
        <taxon>Tetrahymena</taxon>
    </lineage>
</organism>